<accession>A0A1I7Y0D9</accession>
<reference evidence="2" key="1">
    <citation type="submission" date="2016-11" db="UniProtKB">
        <authorList>
            <consortium name="WormBaseParasite"/>
        </authorList>
    </citation>
    <scope>IDENTIFICATION</scope>
</reference>
<keyword evidence="1" id="KW-1185">Reference proteome</keyword>
<dbReference type="Proteomes" id="UP000095287">
    <property type="component" value="Unplaced"/>
</dbReference>
<name>A0A1I7Y0D9_9BILA</name>
<sequence>MVLWFPLRRGSHASANDKSTLIPEPCGLHKATLLQEGAQKGCKGTVQDQNHVKFPSLQGFLEGMEASFKLDVSFRSYTNIALQPVTTSWFLHVSGACTRNSSLIDPHFKSMP</sequence>
<evidence type="ECO:0000313" key="2">
    <source>
        <dbReference type="WBParaSite" id="L893_g11316.t1"/>
    </source>
</evidence>
<dbReference type="WBParaSite" id="L893_g11316.t1">
    <property type="protein sequence ID" value="L893_g11316.t1"/>
    <property type="gene ID" value="L893_g11316"/>
</dbReference>
<evidence type="ECO:0000313" key="1">
    <source>
        <dbReference type="Proteomes" id="UP000095287"/>
    </source>
</evidence>
<organism evidence="1 2">
    <name type="scientific">Steinernema glaseri</name>
    <dbReference type="NCBI Taxonomy" id="37863"/>
    <lineage>
        <taxon>Eukaryota</taxon>
        <taxon>Metazoa</taxon>
        <taxon>Ecdysozoa</taxon>
        <taxon>Nematoda</taxon>
        <taxon>Chromadorea</taxon>
        <taxon>Rhabditida</taxon>
        <taxon>Tylenchina</taxon>
        <taxon>Panagrolaimomorpha</taxon>
        <taxon>Strongyloidoidea</taxon>
        <taxon>Steinernematidae</taxon>
        <taxon>Steinernema</taxon>
    </lineage>
</organism>
<protein>
    <submittedName>
        <fullName evidence="2">Secreted protein</fullName>
    </submittedName>
</protein>
<proteinExistence type="predicted"/>
<dbReference type="AlphaFoldDB" id="A0A1I7Y0D9"/>